<dbReference type="InterPro" id="IPR033121">
    <property type="entry name" value="PEPTIDASE_A1"/>
</dbReference>
<protein>
    <recommendedName>
        <fullName evidence="1">Peptidase A1 domain-containing protein</fullName>
    </recommendedName>
</protein>
<name>A0A9W9E1D0_9AGAR</name>
<proteinExistence type="predicted"/>
<evidence type="ECO:0000313" key="2">
    <source>
        <dbReference type="EMBL" id="KAJ4494801.1"/>
    </source>
</evidence>
<dbReference type="Proteomes" id="UP001150238">
    <property type="component" value="Unassembled WGS sequence"/>
</dbReference>
<reference evidence="2" key="1">
    <citation type="submission" date="2022-08" db="EMBL/GenBank/DDBJ databases">
        <authorList>
            <consortium name="DOE Joint Genome Institute"/>
            <person name="Min B."/>
            <person name="Riley R."/>
            <person name="Sierra-Patev S."/>
            <person name="Naranjo-Ortiz M."/>
            <person name="Looney B."/>
            <person name="Konkel Z."/>
            <person name="Slot J.C."/>
            <person name="Sakamoto Y."/>
            <person name="Steenwyk J.L."/>
            <person name="Rokas A."/>
            <person name="Carro J."/>
            <person name="Camarero S."/>
            <person name="Ferreira P."/>
            <person name="Molpeceres G."/>
            <person name="Ruiz-Duenas F.J."/>
            <person name="Serrano A."/>
            <person name="Henrissat B."/>
            <person name="Drula E."/>
            <person name="Hughes K.W."/>
            <person name="Mata J.L."/>
            <person name="Ishikawa N.K."/>
            <person name="Vargas-Isla R."/>
            <person name="Ushijima S."/>
            <person name="Smith C.A."/>
            <person name="Ahrendt S."/>
            <person name="Andreopoulos W."/>
            <person name="He G."/>
            <person name="Labutti K."/>
            <person name="Lipzen A."/>
            <person name="Ng V."/>
            <person name="Sandor L."/>
            <person name="Barry K."/>
            <person name="Martinez A.T."/>
            <person name="Xiao Y."/>
            <person name="Gibbons J.G."/>
            <person name="Terashima K."/>
            <person name="Hibbett D.S."/>
            <person name="Grigoriev I.V."/>
        </authorList>
    </citation>
    <scope>NUCLEOTIDE SEQUENCE</scope>
    <source>
        <strain evidence="2">Sp2 HRB7682 ss15</strain>
    </source>
</reference>
<evidence type="ECO:0000259" key="1">
    <source>
        <dbReference type="PROSITE" id="PS51767"/>
    </source>
</evidence>
<comment type="caution">
    <text evidence="2">The sequence shown here is derived from an EMBL/GenBank/DDBJ whole genome shotgun (WGS) entry which is preliminary data.</text>
</comment>
<dbReference type="Pfam" id="PF00026">
    <property type="entry name" value="Asp"/>
    <property type="match status" value="1"/>
</dbReference>
<feature type="domain" description="Peptidase A1" evidence="1">
    <location>
        <begin position="1"/>
        <end position="130"/>
    </location>
</feature>
<evidence type="ECO:0000313" key="3">
    <source>
        <dbReference type="Proteomes" id="UP001150238"/>
    </source>
</evidence>
<dbReference type="AlphaFoldDB" id="A0A9W9E1D0"/>
<dbReference type="Gene3D" id="2.40.70.10">
    <property type="entry name" value="Acid Proteases"/>
    <property type="match status" value="1"/>
</dbReference>
<dbReference type="EMBL" id="JANVFS010000002">
    <property type="protein sequence ID" value="KAJ4494801.1"/>
    <property type="molecule type" value="Genomic_DNA"/>
</dbReference>
<gene>
    <name evidence="2" type="ORF">C8J55DRAFT_105619</name>
</gene>
<dbReference type="SUPFAM" id="SSF50630">
    <property type="entry name" value="Acid proteases"/>
    <property type="match status" value="1"/>
</dbReference>
<reference evidence="2" key="2">
    <citation type="journal article" date="2023" name="Proc. Natl. Acad. Sci. U.S.A.">
        <title>A global phylogenomic analysis of the shiitake genus Lentinula.</title>
        <authorList>
            <person name="Sierra-Patev S."/>
            <person name="Min B."/>
            <person name="Naranjo-Ortiz M."/>
            <person name="Looney B."/>
            <person name="Konkel Z."/>
            <person name="Slot J.C."/>
            <person name="Sakamoto Y."/>
            <person name="Steenwyk J.L."/>
            <person name="Rokas A."/>
            <person name="Carro J."/>
            <person name="Camarero S."/>
            <person name="Ferreira P."/>
            <person name="Molpeceres G."/>
            <person name="Ruiz-Duenas F.J."/>
            <person name="Serrano A."/>
            <person name="Henrissat B."/>
            <person name="Drula E."/>
            <person name="Hughes K.W."/>
            <person name="Mata J.L."/>
            <person name="Ishikawa N.K."/>
            <person name="Vargas-Isla R."/>
            <person name="Ushijima S."/>
            <person name="Smith C.A."/>
            <person name="Donoghue J."/>
            <person name="Ahrendt S."/>
            <person name="Andreopoulos W."/>
            <person name="He G."/>
            <person name="LaButti K."/>
            <person name="Lipzen A."/>
            <person name="Ng V."/>
            <person name="Riley R."/>
            <person name="Sandor L."/>
            <person name="Barry K."/>
            <person name="Martinez A.T."/>
            <person name="Xiao Y."/>
            <person name="Gibbons J.G."/>
            <person name="Terashima K."/>
            <person name="Grigoriev I.V."/>
            <person name="Hibbett D."/>
        </authorList>
    </citation>
    <scope>NUCLEOTIDE SEQUENCE</scope>
    <source>
        <strain evidence="2">Sp2 HRB7682 ss15</strain>
    </source>
</reference>
<dbReference type="InterPro" id="IPR021109">
    <property type="entry name" value="Peptidase_aspartic_dom_sf"/>
</dbReference>
<sequence>MERCGYRYHHTEAHGHISSGMTLKYGPPGAVQVVFSKGDGAKLYDETEGFHTFPCDKVPIVSFSWGKRDKNFVIRSENFNLGRTKEGSSSCAASLTTSNLGLGNAWLISDNYMKGVYSSFRLGKEHMLPLDSLGWRRNKILLRFLCEVVIWICVR</sequence>
<accession>A0A9W9E1D0</accession>
<organism evidence="2 3">
    <name type="scientific">Lentinula lateritia</name>
    <dbReference type="NCBI Taxonomy" id="40482"/>
    <lineage>
        <taxon>Eukaryota</taxon>
        <taxon>Fungi</taxon>
        <taxon>Dikarya</taxon>
        <taxon>Basidiomycota</taxon>
        <taxon>Agaricomycotina</taxon>
        <taxon>Agaricomycetes</taxon>
        <taxon>Agaricomycetidae</taxon>
        <taxon>Agaricales</taxon>
        <taxon>Marasmiineae</taxon>
        <taxon>Omphalotaceae</taxon>
        <taxon>Lentinula</taxon>
    </lineage>
</organism>
<dbReference type="PROSITE" id="PS51767">
    <property type="entry name" value="PEPTIDASE_A1"/>
    <property type="match status" value="1"/>
</dbReference>